<proteinExistence type="predicted"/>
<reference evidence="2" key="2">
    <citation type="submission" date="2020-09" db="EMBL/GenBank/DDBJ databases">
        <authorList>
            <person name="Sun Q."/>
            <person name="Zhou Y."/>
        </authorList>
    </citation>
    <scope>NUCLEOTIDE SEQUENCE</scope>
    <source>
        <strain evidence="2">CGMCC 1.15493</strain>
    </source>
</reference>
<dbReference type="Proteomes" id="UP000613160">
    <property type="component" value="Unassembled WGS sequence"/>
</dbReference>
<sequence length="159" mass="17897">MSAAQTFIPSVPDTDEAVLVDLPVFGSEPSTEHPIPDSQADVGAEDWQGTLGLVERAAALIKSYEQRLRELEEETRQYMLRTEGEKERLNERSQDLENQVEHLESVLSHTSDELHETKTIASETSKKLRDTETRLAEANAQIKLCGSYRRQVEEMLGAI</sequence>
<evidence type="ECO:0000313" key="2">
    <source>
        <dbReference type="EMBL" id="GGD31320.1"/>
    </source>
</evidence>
<comment type="caution">
    <text evidence="2">The sequence shown here is derived from an EMBL/GenBank/DDBJ whole genome shotgun (WGS) entry which is preliminary data.</text>
</comment>
<reference evidence="2" key="1">
    <citation type="journal article" date="2014" name="Int. J. Syst. Evol. Microbiol.">
        <title>Complete genome sequence of Corynebacterium casei LMG S-19264T (=DSM 44701T), isolated from a smear-ripened cheese.</title>
        <authorList>
            <consortium name="US DOE Joint Genome Institute (JGI-PGF)"/>
            <person name="Walter F."/>
            <person name="Albersmeier A."/>
            <person name="Kalinowski J."/>
            <person name="Ruckert C."/>
        </authorList>
    </citation>
    <scope>NUCLEOTIDE SEQUENCE</scope>
    <source>
        <strain evidence="2">CGMCC 1.15493</strain>
    </source>
</reference>
<dbReference type="EMBL" id="BMJJ01000010">
    <property type="protein sequence ID" value="GGD31320.1"/>
    <property type="molecule type" value="Genomic_DNA"/>
</dbReference>
<protein>
    <submittedName>
        <fullName evidence="2">Uncharacterized protein</fullName>
    </submittedName>
</protein>
<feature type="coiled-coil region" evidence="1">
    <location>
        <begin position="54"/>
        <end position="141"/>
    </location>
</feature>
<accession>A0A916Y4V5</accession>
<dbReference type="AlphaFoldDB" id="A0A916Y4V5"/>
<evidence type="ECO:0000313" key="3">
    <source>
        <dbReference type="Proteomes" id="UP000613160"/>
    </source>
</evidence>
<organism evidence="2 3">
    <name type="scientific">Aureimonas glaciei</name>
    <dbReference type="NCBI Taxonomy" id="1776957"/>
    <lineage>
        <taxon>Bacteria</taxon>
        <taxon>Pseudomonadati</taxon>
        <taxon>Pseudomonadota</taxon>
        <taxon>Alphaproteobacteria</taxon>
        <taxon>Hyphomicrobiales</taxon>
        <taxon>Aurantimonadaceae</taxon>
        <taxon>Aureimonas</taxon>
    </lineage>
</organism>
<keyword evidence="3" id="KW-1185">Reference proteome</keyword>
<keyword evidence="1" id="KW-0175">Coiled coil</keyword>
<dbReference type="RefSeq" id="WP_188853685.1">
    <property type="nucleotide sequence ID" value="NZ_BMJJ01000010.1"/>
</dbReference>
<gene>
    <name evidence="2" type="ORF">GCM10011335_37920</name>
</gene>
<name>A0A916Y4V5_9HYPH</name>
<evidence type="ECO:0000256" key="1">
    <source>
        <dbReference type="SAM" id="Coils"/>
    </source>
</evidence>